<dbReference type="Proteomes" id="UP000235584">
    <property type="component" value="Chromosome"/>
</dbReference>
<dbReference type="InterPro" id="IPR029063">
    <property type="entry name" value="SAM-dependent_MTases_sf"/>
</dbReference>
<dbReference type="RefSeq" id="WP_102244129.1">
    <property type="nucleotide sequence ID" value="NZ_CP025704.1"/>
</dbReference>
<dbReference type="SUPFAM" id="SSF53335">
    <property type="entry name" value="S-adenosyl-L-methionine-dependent methyltransferases"/>
    <property type="match status" value="1"/>
</dbReference>
<keyword evidence="1" id="KW-0808">Transferase</keyword>
<sequence>MSKESKKDQDKLGAKGFSKEYWDVNYAEPEEMDNIVNAKEHAEYMKAIFGLEYVDISSVVDLGFGLGILFKEVLKTFKPYRAYGIEPSKHAFDVTSKKKLSPTESTKLTLENIDLVTWAKKDLKKDKTYDLGLCTSVFQYLSDEEIEFILPIMAKRIRYLYFSVPTNLELKRQVADLEFKDEYAIHRTREKYLKMIRPHFTFISSRLLESKVHFDDESTYFTDLLFRF</sequence>
<evidence type="ECO:0000313" key="2">
    <source>
        <dbReference type="Proteomes" id="UP000235584"/>
    </source>
</evidence>
<keyword evidence="1" id="KW-0489">Methyltransferase</keyword>
<dbReference type="Gene3D" id="3.40.50.150">
    <property type="entry name" value="Vaccinia Virus protein VP39"/>
    <property type="match status" value="1"/>
</dbReference>
<dbReference type="EMBL" id="CP025704">
    <property type="protein sequence ID" value="AUN98838.1"/>
    <property type="molecule type" value="Genomic_DNA"/>
</dbReference>
<name>A0A2K9NTL7_BACTC</name>
<dbReference type="OrthoDB" id="5291372at2"/>
<protein>
    <submittedName>
        <fullName evidence="1">Class I SAM-dependent methyltransferase</fullName>
    </submittedName>
</protein>
<dbReference type="KEGG" id="bsto:C0V70_12145"/>
<keyword evidence="2" id="KW-1185">Reference proteome</keyword>
<accession>A0A2K9NTL7</accession>
<evidence type="ECO:0000313" key="1">
    <source>
        <dbReference type="EMBL" id="AUN98838.1"/>
    </source>
</evidence>
<dbReference type="AlphaFoldDB" id="A0A2K9NTL7"/>
<dbReference type="GO" id="GO:0008168">
    <property type="term" value="F:methyltransferase activity"/>
    <property type="evidence" value="ECO:0007669"/>
    <property type="project" value="UniProtKB-KW"/>
</dbReference>
<organism evidence="1 2">
    <name type="scientific">Bacteriovorax stolpii</name>
    <name type="common">Bdellovibrio stolpii</name>
    <dbReference type="NCBI Taxonomy" id="960"/>
    <lineage>
        <taxon>Bacteria</taxon>
        <taxon>Pseudomonadati</taxon>
        <taxon>Bdellovibrionota</taxon>
        <taxon>Bacteriovoracia</taxon>
        <taxon>Bacteriovoracales</taxon>
        <taxon>Bacteriovoracaceae</taxon>
        <taxon>Bacteriovorax</taxon>
    </lineage>
</organism>
<reference evidence="1 2" key="1">
    <citation type="submission" date="2018-01" db="EMBL/GenBank/DDBJ databases">
        <title>Complete genome sequence of Bacteriovorax stolpii DSM12778.</title>
        <authorList>
            <person name="Tang B."/>
            <person name="Chang J."/>
        </authorList>
    </citation>
    <scope>NUCLEOTIDE SEQUENCE [LARGE SCALE GENOMIC DNA]</scope>
    <source>
        <strain evidence="1 2">DSM 12778</strain>
    </source>
</reference>
<dbReference type="GO" id="GO:0032259">
    <property type="term" value="P:methylation"/>
    <property type="evidence" value="ECO:0007669"/>
    <property type="project" value="UniProtKB-KW"/>
</dbReference>
<gene>
    <name evidence="1" type="ORF">C0V70_12145</name>
</gene>
<proteinExistence type="predicted"/>